<evidence type="ECO:0000313" key="2">
    <source>
        <dbReference type="EnsemblPlants" id="TraesCS4B02G118100.1.cds1"/>
    </source>
</evidence>
<dbReference type="Gramene" id="TraesCS4B03G0270100.1">
    <property type="protein sequence ID" value="TraesCS4B03G0270100.1.CDS1"/>
    <property type="gene ID" value="TraesCS4B03G0270100"/>
</dbReference>
<sequence length="106" mass="11226">MAPSKGLLKAFPNSALLGRLVAALFLTIVLVAMANPLFPLTVDVPLVVLHVCICDDVDPASDKEGGDEDKKAKGDVVEKEEDGDVVCQQEQNKTVLHVLPPAPPSL</sequence>
<keyword evidence="3" id="KW-1185">Reference proteome</keyword>
<dbReference type="Gramene" id="TraesWEE_scaffold_013445_01G000100.1">
    <property type="protein sequence ID" value="TraesWEE_scaffold_013445_01G000100.1"/>
    <property type="gene ID" value="TraesWEE_scaffold_013445_01G000100"/>
</dbReference>
<feature type="compositionally biased region" description="Basic and acidic residues" evidence="1">
    <location>
        <begin position="60"/>
        <end position="77"/>
    </location>
</feature>
<reference evidence="2" key="2">
    <citation type="submission" date="2018-10" db="UniProtKB">
        <authorList>
            <consortium name="EnsemblPlants"/>
        </authorList>
    </citation>
    <scope>IDENTIFICATION</scope>
</reference>
<dbReference type="Gramene" id="TraesLDM4B03G02271500.1">
    <property type="protein sequence ID" value="TraesLDM4B03G02271500.1.CDS1"/>
    <property type="gene ID" value="TraesLDM4B03G02271500"/>
</dbReference>
<dbReference type="AlphaFoldDB" id="A0A3B6IQF0"/>
<dbReference type="Gramene" id="TraesCS4B02G118100.1">
    <property type="protein sequence ID" value="TraesCS4B02G118100.1.cds1"/>
    <property type="gene ID" value="TraesCS4B02G118100"/>
</dbReference>
<reference evidence="2" key="1">
    <citation type="submission" date="2018-08" db="EMBL/GenBank/DDBJ databases">
        <authorList>
            <person name="Rossello M."/>
        </authorList>
    </citation>
    <scope>NUCLEOTIDE SEQUENCE [LARGE SCALE GENOMIC DNA]</scope>
    <source>
        <strain evidence="2">cv. Chinese Spring</strain>
    </source>
</reference>
<dbReference type="STRING" id="4565.A0A3B6IQF0"/>
<evidence type="ECO:0000313" key="3">
    <source>
        <dbReference type="Proteomes" id="UP000019116"/>
    </source>
</evidence>
<dbReference type="Gramene" id="TraesROB_scaffold_150751_01G000100.1">
    <property type="protein sequence ID" value="TraesROB_scaffold_150751_01G000100.1"/>
    <property type="gene ID" value="TraesROB_scaffold_150751_01G000100"/>
</dbReference>
<dbReference type="Proteomes" id="UP000019116">
    <property type="component" value="Chromosome 4B"/>
</dbReference>
<evidence type="ECO:0000256" key="1">
    <source>
        <dbReference type="SAM" id="MobiDB-lite"/>
    </source>
</evidence>
<dbReference type="Gramene" id="TraesJUL4B03G02291580.1">
    <property type="protein sequence ID" value="TraesJUL4B03G02291580.1.CDS1"/>
    <property type="gene ID" value="TraesJUL4B03G02291580"/>
</dbReference>
<dbReference type="Gramene" id="TraesMAC4B03G02270840.1">
    <property type="protein sequence ID" value="TraesMAC4B03G02270840.1.CDS1"/>
    <property type="gene ID" value="TraesMAC4B03G02270840"/>
</dbReference>
<dbReference type="EnsemblPlants" id="TraesCS4B02G118100.1">
    <property type="protein sequence ID" value="TraesCS4B02G118100.1.cds1"/>
    <property type="gene ID" value="TraesCS4B02G118100"/>
</dbReference>
<feature type="region of interest" description="Disordered" evidence="1">
    <location>
        <begin position="58"/>
        <end position="86"/>
    </location>
</feature>
<accession>A0A3B6IQF0</accession>
<protein>
    <submittedName>
        <fullName evidence="2">Uncharacterized protein</fullName>
    </submittedName>
</protein>
<proteinExistence type="predicted"/>
<dbReference type="Gramene" id="TraesRN4B0100284600.1">
    <property type="protein sequence ID" value="TraesRN4B0100284600.1"/>
    <property type="gene ID" value="TraesRN4B0100284600"/>
</dbReference>
<organism evidence="2">
    <name type="scientific">Triticum aestivum</name>
    <name type="common">Wheat</name>
    <dbReference type="NCBI Taxonomy" id="4565"/>
    <lineage>
        <taxon>Eukaryota</taxon>
        <taxon>Viridiplantae</taxon>
        <taxon>Streptophyta</taxon>
        <taxon>Embryophyta</taxon>
        <taxon>Tracheophyta</taxon>
        <taxon>Spermatophyta</taxon>
        <taxon>Magnoliopsida</taxon>
        <taxon>Liliopsida</taxon>
        <taxon>Poales</taxon>
        <taxon>Poaceae</taxon>
        <taxon>BOP clade</taxon>
        <taxon>Pooideae</taxon>
        <taxon>Triticodae</taxon>
        <taxon>Triticeae</taxon>
        <taxon>Triticinae</taxon>
        <taxon>Triticum</taxon>
    </lineage>
</organism>
<dbReference type="Gramene" id="TraesCLE_scaffold_095494_01G000100.1">
    <property type="protein sequence ID" value="TraesCLE_scaffold_095494_01G000100.1"/>
    <property type="gene ID" value="TraesCLE_scaffold_095494_01G000100"/>
</dbReference>
<dbReference type="Gramene" id="TraesLDM4B03G02271500.2">
    <property type="protein sequence ID" value="TraesLDM4B03G02271500.2.CDS1"/>
    <property type="gene ID" value="TraesLDM4B03G02271500"/>
</dbReference>
<dbReference type="Gramene" id="TraesCAD_scaffold_018399_01G000100.1">
    <property type="protein sequence ID" value="TraesCAD_scaffold_018399_01G000100.1"/>
    <property type="gene ID" value="TraesCAD_scaffold_018399_01G000100"/>
</dbReference>
<name>A0A3B6IQF0_WHEAT</name>